<dbReference type="Pfam" id="PF03190">
    <property type="entry name" value="Thioredox_DsbH"/>
    <property type="match status" value="1"/>
</dbReference>
<dbReference type="RefSeq" id="WP_309690128.1">
    <property type="nucleotide sequence ID" value="NZ_JAVIZQ010000001.1"/>
</dbReference>
<organism evidence="2 3">
    <name type="scientific">Microbacterium foliorum</name>
    <dbReference type="NCBI Taxonomy" id="104336"/>
    <lineage>
        <taxon>Bacteria</taxon>
        <taxon>Bacillati</taxon>
        <taxon>Actinomycetota</taxon>
        <taxon>Actinomycetes</taxon>
        <taxon>Micrococcales</taxon>
        <taxon>Microbacteriaceae</taxon>
        <taxon>Microbacterium</taxon>
    </lineage>
</organism>
<evidence type="ECO:0000259" key="1">
    <source>
        <dbReference type="Pfam" id="PF03190"/>
    </source>
</evidence>
<proteinExistence type="predicted"/>
<evidence type="ECO:0000313" key="3">
    <source>
        <dbReference type="Proteomes" id="UP001249291"/>
    </source>
</evidence>
<dbReference type="PANTHER" id="PTHR42899:SF1">
    <property type="entry name" value="SPERMATOGENESIS-ASSOCIATED PROTEIN 20"/>
    <property type="match status" value="1"/>
</dbReference>
<accession>A0ABU1HQD6</accession>
<dbReference type="InterPro" id="IPR024705">
    <property type="entry name" value="Ssp411"/>
</dbReference>
<name>A0ABU1HQD6_9MICO</name>
<dbReference type="SUPFAM" id="SSF48208">
    <property type="entry name" value="Six-hairpin glycosidases"/>
    <property type="match status" value="1"/>
</dbReference>
<protein>
    <submittedName>
        <fullName evidence="2">Uncharacterized protein YyaL (SSP411 family)</fullName>
    </submittedName>
</protein>
<dbReference type="Gene3D" id="3.40.30.10">
    <property type="entry name" value="Glutaredoxin"/>
    <property type="match status" value="1"/>
</dbReference>
<dbReference type="PIRSF" id="PIRSF006402">
    <property type="entry name" value="UCP006402_thioredoxin"/>
    <property type="match status" value="1"/>
</dbReference>
<gene>
    <name evidence="2" type="ORF">QE375_001823</name>
</gene>
<dbReference type="EMBL" id="JAVIZQ010000001">
    <property type="protein sequence ID" value="MDR6142269.1"/>
    <property type="molecule type" value="Genomic_DNA"/>
</dbReference>
<evidence type="ECO:0000313" key="2">
    <source>
        <dbReference type="EMBL" id="MDR6142269.1"/>
    </source>
</evidence>
<dbReference type="SUPFAM" id="SSF52833">
    <property type="entry name" value="Thioredoxin-like"/>
    <property type="match status" value="1"/>
</dbReference>
<dbReference type="InterPro" id="IPR036249">
    <property type="entry name" value="Thioredoxin-like_sf"/>
</dbReference>
<dbReference type="Proteomes" id="UP001249291">
    <property type="component" value="Unassembled WGS sequence"/>
</dbReference>
<sequence length="599" mass="62890">MTNRLADTLSPYLRAHADNPVEWYPWGPEAFAEAQRRDVPLLISIGYSTCHWCHVMARESFADPHTAALINRDFVAIKVDREEHPDVDGAYMAAASAFTQNLGWPLTVFTTPRGRTFYAGTYWPPEARQPLPAFRDVLAAVNEAWTLRRVQAEESADAVTDALARAGAAVPSDLPDAAALAGAAEAIAAREDRQFGGFGGAPKFPVATTLGLLQTPLVRREAPDAAAAADRALAAMSASDLRDADGGFFRYATQRDWTVPHYERMLADNAQLLLVALDAGDESTARGIADFLVGTLRREGGGFGAAQDSESWIDGQRSEGGYYLRPVTERAALEPPAVDGKVITGWNGLAVGALARAGSRLGEPTWVAEAEDAAAYVLRVNRDRAGALVRASLGGVASQAVATAADVALLADGLFSLAAATGDPRWAVEGRDLLDVVLSGIQGDPLLAEHGIAAAPDQTDGDLPSDAAAVAAASLTAWRLGAGDRYREAAAARVREHAGSAIGQPFAHGSLLRVAAGLVDAPRQVVVVTEAPQGALASAARRADADVVAIVTPEQAGAFADAGFELFEGKGSAGEQAFDCRSFVCRLPVSDPAELPLAR</sequence>
<dbReference type="PANTHER" id="PTHR42899">
    <property type="entry name" value="SPERMATOGENESIS-ASSOCIATED PROTEIN 20"/>
    <property type="match status" value="1"/>
</dbReference>
<comment type="caution">
    <text evidence="2">The sequence shown here is derived from an EMBL/GenBank/DDBJ whole genome shotgun (WGS) entry which is preliminary data.</text>
</comment>
<keyword evidence="3" id="KW-1185">Reference proteome</keyword>
<dbReference type="InterPro" id="IPR008928">
    <property type="entry name" value="6-hairpin_glycosidase_sf"/>
</dbReference>
<dbReference type="InterPro" id="IPR004879">
    <property type="entry name" value="Ssp411-like_TRX"/>
</dbReference>
<reference evidence="2 3" key="1">
    <citation type="submission" date="2023-08" db="EMBL/GenBank/DDBJ databases">
        <title>Functional and genomic diversity of the sorghum phyllosphere microbiome.</title>
        <authorList>
            <person name="Shade A."/>
        </authorList>
    </citation>
    <scope>NUCLEOTIDE SEQUENCE [LARGE SCALE GENOMIC DNA]</scope>
    <source>
        <strain evidence="2 3">SORGH_AS_0445</strain>
    </source>
</reference>
<feature type="domain" description="Spermatogenesis-associated protein 20-like TRX" evidence="1">
    <location>
        <begin position="2"/>
        <end position="163"/>
    </location>
</feature>
<dbReference type="CDD" id="cd02955">
    <property type="entry name" value="SSP411"/>
    <property type="match status" value="1"/>
</dbReference>